<organism evidence="1 2">
    <name type="scientific">Cephalotrichum gorgonifer</name>
    <dbReference type="NCBI Taxonomy" id="2041049"/>
    <lineage>
        <taxon>Eukaryota</taxon>
        <taxon>Fungi</taxon>
        <taxon>Dikarya</taxon>
        <taxon>Ascomycota</taxon>
        <taxon>Pezizomycotina</taxon>
        <taxon>Sordariomycetes</taxon>
        <taxon>Hypocreomycetidae</taxon>
        <taxon>Microascales</taxon>
        <taxon>Microascaceae</taxon>
        <taxon>Cephalotrichum</taxon>
    </lineage>
</organism>
<proteinExistence type="predicted"/>
<dbReference type="EMBL" id="ONZQ02000007">
    <property type="protein sequence ID" value="SPO02996.1"/>
    <property type="molecule type" value="Genomic_DNA"/>
</dbReference>
<dbReference type="Proteomes" id="UP001187682">
    <property type="component" value="Unassembled WGS sequence"/>
</dbReference>
<comment type="caution">
    <text evidence="1">The sequence shown here is derived from an EMBL/GenBank/DDBJ whole genome shotgun (WGS) entry which is preliminary data.</text>
</comment>
<sequence length="145" mass="15646">MGDQGTSSSRLNFHSCSWCQQIRLDFGTGTPSTKLLGSADAPPITIPMPFEGITITSEEGSGLVKRINELLSHPGAAGCLLSQAIIKGLGASPEAERVKALFSWIGGIEFIGRDSNIRLVQTVYFWTRTHIEFLRTNYVASGNSS</sequence>
<gene>
    <name evidence="1" type="ORF">DNG_05677</name>
</gene>
<keyword evidence="2" id="KW-1185">Reference proteome</keyword>
<evidence type="ECO:0000313" key="1">
    <source>
        <dbReference type="EMBL" id="SPO02996.1"/>
    </source>
</evidence>
<name>A0AAE8MYF1_9PEZI</name>
<evidence type="ECO:0000313" key="2">
    <source>
        <dbReference type="Proteomes" id="UP001187682"/>
    </source>
</evidence>
<accession>A0AAE8MYF1</accession>
<reference evidence="1" key="1">
    <citation type="submission" date="2018-03" db="EMBL/GenBank/DDBJ databases">
        <authorList>
            <person name="Guldener U."/>
        </authorList>
    </citation>
    <scope>NUCLEOTIDE SEQUENCE</scope>
</reference>
<protein>
    <submittedName>
        <fullName evidence="1">Uncharacterized protein</fullName>
    </submittedName>
</protein>
<dbReference type="AlphaFoldDB" id="A0AAE8MYF1"/>